<sequence>MEVRLRTSHILKRELASSGRRSRDIYVPMLSVTVLSGLPGAGKKELLQCIKHSPKPGLPRCAFVTGPAFSAEGPDVAADEAEEDVFPLRDDEDLEDILKHISRLGKYGCVLVNNSRMEEPAQIIEDVLALTDVARLDTLVTVLDSASLQMQLLSTQKLKDHLASAGIEDTDVDENQRVCLVMMEHIELCDVIFLHGTERVPQDELALQVKLLESLNTGACILCVESGAVNPGDVIMTGLFDADRTPIQAGWRTCLDAADRTAKQVIKGSVPDDRTAKQVIKGSVPDDRTAKQVIKGSVPDDRTAKQVIKGSVPDDRTAKQVIKGSVPDDRTAKQVIKGSVPEKGDIVSPADLLGARISPQPLAKVQQEALPFTWVYRERRPFHPVRLHQLICNKHFELRQRSHHESSKTNNTLEDEVCYVYEEERTQPTSGSPIVDCSSAATGGGSTATGGTSTASGGDSSSWGQLLVRSQGYVWLAGPDRNDHCCDWSLAGRVLTLTTAGPWYIVLPREFWPSDTEKVEDIERDIMHPGPIGDRRQEMVFIGVDLDVVRIKEDLDACLCTEEEMERINSSIFTTTAGTGEAANDSPLTSSPATHQALVVVPQQATAVLLEDPFLPWPSVQDMIARVARLSGSDGDDEELSEEDDTFMSDGGLNFEQDGEEDGEEGGEEMDSADDVEETEDSIAAAIPKWLPGSVFEVTQGARELQQLLDDAPFSTPAVIDWHAKWAVACRSNVSQLRGLAAQYPGMMVLRVDVEATGANAALAREKVMNNPFSRRECNKSVLKSGHKWPCYTVHRAPLLQPFLHQLEDSSAISRLSAVFSRINMEDSPAAAWRGTCMAAAGSAAAATSSIILTTPQRAHQSIKFPDYQTSLEDHEYDYVSYQSRETRLPHGAACAVVASAGSHSWLSKDVVRGLVQHLKRGAVDLKKFLQESQSRHMPLAVAWVGGTADGGAAAAATSTYVSSKNASVTSTIRPGVGGGERKVVESVEASMTEVTADEWSQDINVVAELHTAVQDAASALRDATANSSSSAVLAAGPLLLIADVGASTGNRQLASALRVQQTPTLHVYQDMKVVKSFKGKNALPKLKAVMAELLQAAILVRQDSSVREQAPESSREASAPVAQSAETSAETATVGQAPVPASTSAAAAYSAVSTGRSRAAAPAPAAAAPLFSAVPGEPGIWDPPTGKDAKAGFEKMFPDGKGKGIFWPKMPCLRCGCAWWQGEDWDAQCIRCGWDCEFDGYDDDSRPLPRFKARFDAFTEILKAGRAPEWKGTNSRKTSTATTAFTSEDAHHQHLVHHHGGKGALVQVNKIRLNPAALTAAAKNKRTATSVGKSKEISVS</sequence>
<organism evidence="3 4">
    <name type="scientific">Chlamydomonas eustigma</name>
    <dbReference type="NCBI Taxonomy" id="1157962"/>
    <lineage>
        <taxon>Eukaryota</taxon>
        <taxon>Viridiplantae</taxon>
        <taxon>Chlorophyta</taxon>
        <taxon>core chlorophytes</taxon>
        <taxon>Chlorophyceae</taxon>
        <taxon>CS clade</taxon>
        <taxon>Chlamydomonadales</taxon>
        <taxon>Chlamydomonadaceae</taxon>
        <taxon>Chlamydomonas</taxon>
    </lineage>
</organism>
<dbReference type="OrthoDB" id="272672at2759"/>
<accession>A0A250XKQ5</accession>
<dbReference type="InterPro" id="IPR027417">
    <property type="entry name" value="P-loop_NTPase"/>
</dbReference>
<dbReference type="Proteomes" id="UP000232323">
    <property type="component" value="Unassembled WGS sequence"/>
</dbReference>
<feature type="compositionally biased region" description="Acidic residues" evidence="1">
    <location>
        <begin position="634"/>
        <end position="647"/>
    </location>
</feature>
<dbReference type="InterPro" id="IPR036249">
    <property type="entry name" value="Thioredoxin-like_sf"/>
</dbReference>
<feature type="region of interest" description="Disordered" evidence="1">
    <location>
        <begin position="428"/>
        <end position="461"/>
    </location>
</feature>
<feature type="compositionally biased region" description="Basic and acidic residues" evidence="1">
    <location>
        <begin position="1106"/>
        <end position="1116"/>
    </location>
</feature>
<gene>
    <name evidence="3" type="ORF">CEUSTIGMA_g11100.t1</name>
</gene>
<dbReference type="InterPro" id="IPR051927">
    <property type="entry name" value="Zn_Chap_cDPG_Synth"/>
</dbReference>
<dbReference type="EMBL" id="BEGY01000104">
    <property type="protein sequence ID" value="GAX83675.1"/>
    <property type="molecule type" value="Genomic_DNA"/>
</dbReference>
<dbReference type="SUPFAM" id="SSF90002">
    <property type="entry name" value="Hypothetical protein YjiA, C-terminal domain"/>
    <property type="match status" value="1"/>
</dbReference>
<evidence type="ECO:0000313" key="4">
    <source>
        <dbReference type="Proteomes" id="UP000232323"/>
    </source>
</evidence>
<name>A0A250XKQ5_9CHLO</name>
<reference evidence="3 4" key="1">
    <citation type="submission" date="2017-08" db="EMBL/GenBank/DDBJ databases">
        <title>Acidophilic green algal genome provides insights into adaptation to an acidic environment.</title>
        <authorList>
            <person name="Hirooka S."/>
            <person name="Hirose Y."/>
            <person name="Kanesaki Y."/>
            <person name="Higuchi S."/>
            <person name="Fujiwara T."/>
            <person name="Onuma R."/>
            <person name="Era A."/>
            <person name="Ohbayashi R."/>
            <person name="Uzuka A."/>
            <person name="Nozaki H."/>
            <person name="Yoshikawa H."/>
            <person name="Miyagishima S.Y."/>
        </authorList>
    </citation>
    <scope>NUCLEOTIDE SEQUENCE [LARGE SCALE GENOMIC DNA]</scope>
    <source>
        <strain evidence="3 4">NIES-2499</strain>
    </source>
</reference>
<dbReference type="InterPro" id="IPR011629">
    <property type="entry name" value="CobW-like_C"/>
</dbReference>
<dbReference type="PANTHER" id="PTHR43603:SF1">
    <property type="entry name" value="ZINC-REGULATED GTPASE METALLOPROTEIN ACTIVATOR 1"/>
    <property type="match status" value="1"/>
</dbReference>
<proteinExistence type="predicted"/>
<comment type="caution">
    <text evidence="3">The sequence shown here is derived from an EMBL/GenBank/DDBJ whole genome shotgun (WGS) entry which is preliminary data.</text>
</comment>
<feature type="domain" description="CobW C-terminal" evidence="2">
    <location>
        <begin position="371"/>
        <end position="559"/>
    </location>
</feature>
<evidence type="ECO:0000313" key="3">
    <source>
        <dbReference type="EMBL" id="GAX83675.1"/>
    </source>
</evidence>
<dbReference type="Gene3D" id="3.40.50.300">
    <property type="entry name" value="P-loop containing nucleotide triphosphate hydrolases"/>
    <property type="match status" value="1"/>
</dbReference>
<dbReference type="SMART" id="SM00833">
    <property type="entry name" value="CobW_C"/>
    <property type="match status" value="1"/>
</dbReference>
<feature type="compositionally biased region" description="Low complexity" evidence="1">
    <location>
        <begin position="449"/>
        <end position="461"/>
    </location>
</feature>
<feature type="region of interest" description="Disordered" evidence="1">
    <location>
        <begin position="1106"/>
        <end position="1138"/>
    </location>
</feature>
<keyword evidence="4" id="KW-1185">Reference proteome</keyword>
<evidence type="ECO:0000256" key="1">
    <source>
        <dbReference type="SAM" id="MobiDB-lite"/>
    </source>
</evidence>
<protein>
    <recommendedName>
        <fullName evidence="2">CobW C-terminal domain-containing protein</fullName>
    </recommendedName>
</protein>
<dbReference type="SUPFAM" id="SSF52833">
    <property type="entry name" value="Thioredoxin-like"/>
    <property type="match status" value="1"/>
</dbReference>
<dbReference type="PANTHER" id="PTHR43603">
    <property type="entry name" value="COBW DOMAIN-CONTAINING PROTEIN DDB_G0274527"/>
    <property type="match status" value="1"/>
</dbReference>
<evidence type="ECO:0000259" key="2">
    <source>
        <dbReference type="SMART" id="SM00833"/>
    </source>
</evidence>
<feature type="compositionally biased region" description="Acidic residues" evidence="1">
    <location>
        <begin position="657"/>
        <end position="680"/>
    </location>
</feature>
<feature type="region of interest" description="Disordered" evidence="1">
    <location>
        <begin position="630"/>
        <end position="680"/>
    </location>
</feature>
<dbReference type="Pfam" id="PF07683">
    <property type="entry name" value="CobW_C"/>
    <property type="match status" value="1"/>
</dbReference>
<dbReference type="CDD" id="cd02947">
    <property type="entry name" value="TRX_family"/>
    <property type="match status" value="2"/>
</dbReference>
<feature type="compositionally biased region" description="Low complexity" evidence="1">
    <location>
        <begin position="1125"/>
        <end position="1138"/>
    </location>
</feature>